<proteinExistence type="predicted"/>
<evidence type="ECO:0008006" key="2">
    <source>
        <dbReference type="Google" id="ProtNLM"/>
    </source>
</evidence>
<feature type="non-terminal residue" evidence="1">
    <location>
        <position position="1"/>
    </location>
</feature>
<dbReference type="AlphaFoldDB" id="A0A382B6W8"/>
<name>A0A382B6W8_9ZZZZ</name>
<reference evidence="1" key="1">
    <citation type="submission" date="2018-05" db="EMBL/GenBank/DDBJ databases">
        <authorList>
            <person name="Lanie J.A."/>
            <person name="Ng W.-L."/>
            <person name="Kazmierczak K.M."/>
            <person name="Andrzejewski T.M."/>
            <person name="Davidsen T.M."/>
            <person name="Wayne K.J."/>
            <person name="Tettelin H."/>
            <person name="Glass J.I."/>
            <person name="Rusch D."/>
            <person name="Podicherti R."/>
            <person name="Tsui H.-C.T."/>
            <person name="Winkler M.E."/>
        </authorList>
    </citation>
    <scope>NUCLEOTIDE SEQUENCE</scope>
</reference>
<dbReference type="InterPro" id="IPR022028">
    <property type="entry name" value="DUF3604"/>
</dbReference>
<dbReference type="Gene3D" id="3.20.20.140">
    <property type="entry name" value="Metal-dependent hydrolases"/>
    <property type="match status" value="1"/>
</dbReference>
<accession>A0A382B6W8</accession>
<protein>
    <recommendedName>
        <fullName evidence="2">DUF3604 domain-containing protein</fullName>
    </recommendedName>
</protein>
<dbReference type="Pfam" id="PF12228">
    <property type="entry name" value="DUF3604"/>
    <property type="match status" value="3"/>
</dbReference>
<sequence length="656" mass="71637">CGLMREEQKEIPMNPYTLLMLVVFLLVSCEPTTEEPSEKPATNSDYDVGCTNRDPNGVALFGDVHVHTSYSFDAAANSFNATPTDAHLYAKGKPIKFFPLDAAGIPVGTTQIDRPLDFLAVTDHGEFLGERRLCRTPGSPSYDTEFCAGTRVSERQGMMMMAQLITSDRPSREPAICGDDGQLCREYAKSPWQDIQAAANEANDPCNFTAFIAYEYTGTPNTSNYHRNVIFRDANVPELPVSYVDAPVDSKLWSGLNATCLEAEGCDYLTIPHNTNLANGRMAPYMGLEDTIVAKREYAKIRQKREPIMEIFQHKGGSECINGLSTVLGAPDELCNQEAVRTFGDIKKVTQGAMIDGELVTSHRPITTTECEAGELGAYGMLGGGCVDESDFQRSALLVGLKEELSTGVNPIKLGIIAATDTHSANPGGIKESDWAGAVSGESNPQERLQKGLLTSGIDGNPGGLAGVWASENTRGAIFDAMLRREVFGTSGPRIKVRLFAGWDFDANLCDSPSMIDNAYRDGVPMGADLEASASLASPTILAWATQDPMGQKLQSLQLIKGWIDDQGQMHNEVVSLAEDASGQGSFCVIYQDRQFDPGQSAYYYLRAVEPETPRWHTYDCGRITEAERPEVCSNGTYSETIREMAWSSPIWYKSR</sequence>
<organism evidence="1">
    <name type="scientific">marine metagenome</name>
    <dbReference type="NCBI Taxonomy" id="408172"/>
    <lineage>
        <taxon>unclassified sequences</taxon>
        <taxon>metagenomes</taxon>
        <taxon>ecological metagenomes</taxon>
    </lineage>
</organism>
<gene>
    <name evidence="1" type="ORF">METZ01_LOCUS162105</name>
</gene>
<dbReference type="EMBL" id="UINC01028377">
    <property type="protein sequence ID" value="SVB09251.1"/>
    <property type="molecule type" value="Genomic_DNA"/>
</dbReference>
<evidence type="ECO:0000313" key="1">
    <source>
        <dbReference type="EMBL" id="SVB09251.1"/>
    </source>
</evidence>